<organism evidence="1 2">
    <name type="scientific">Racocetra persica</name>
    <dbReference type="NCBI Taxonomy" id="160502"/>
    <lineage>
        <taxon>Eukaryota</taxon>
        <taxon>Fungi</taxon>
        <taxon>Fungi incertae sedis</taxon>
        <taxon>Mucoromycota</taxon>
        <taxon>Glomeromycotina</taxon>
        <taxon>Glomeromycetes</taxon>
        <taxon>Diversisporales</taxon>
        <taxon>Gigasporaceae</taxon>
        <taxon>Racocetra</taxon>
    </lineage>
</organism>
<feature type="non-terminal residue" evidence="1">
    <location>
        <position position="1"/>
    </location>
</feature>
<gene>
    <name evidence="1" type="ORF">RPERSI_LOCUS21001</name>
</gene>
<evidence type="ECO:0000313" key="2">
    <source>
        <dbReference type="Proteomes" id="UP000789920"/>
    </source>
</evidence>
<proteinExistence type="predicted"/>
<comment type="caution">
    <text evidence="1">The sequence shown here is derived from an EMBL/GenBank/DDBJ whole genome shotgun (WGS) entry which is preliminary data.</text>
</comment>
<keyword evidence="2" id="KW-1185">Reference proteome</keyword>
<name>A0ACA9RN19_9GLOM</name>
<dbReference type="Proteomes" id="UP000789920">
    <property type="component" value="Unassembled WGS sequence"/>
</dbReference>
<accession>A0ACA9RN19</accession>
<reference evidence="1" key="1">
    <citation type="submission" date="2021-06" db="EMBL/GenBank/DDBJ databases">
        <authorList>
            <person name="Kallberg Y."/>
            <person name="Tangrot J."/>
            <person name="Rosling A."/>
        </authorList>
    </citation>
    <scope>NUCLEOTIDE SEQUENCE</scope>
    <source>
        <strain evidence="1">MA461A</strain>
    </source>
</reference>
<dbReference type="EMBL" id="CAJVQC010060508">
    <property type="protein sequence ID" value="CAG8800849.1"/>
    <property type="molecule type" value="Genomic_DNA"/>
</dbReference>
<sequence>VFEKAANANNWTLARKIKIISGHLSGIATSWYNDHKTDLLLWDDIINPNNSFVQAFIKYFLTSECKHQWQIELNTLVQKGNEKIDRYTYQFKRLLRRVDLDHKLPKAYVIRIFLGGLHSKTAMLMSLEDFKKLDDTIAKARKIEAKTYYKNKTIKIRLPISL</sequence>
<evidence type="ECO:0000313" key="1">
    <source>
        <dbReference type="EMBL" id="CAG8800849.1"/>
    </source>
</evidence>
<protein>
    <submittedName>
        <fullName evidence="1">30076_t:CDS:1</fullName>
    </submittedName>
</protein>